<dbReference type="RefSeq" id="WP_377417280.1">
    <property type="nucleotide sequence ID" value="NZ_JBHSPR010000001.1"/>
</dbReference>
<keyword evidence="2" id="KW-0472">Membrane</keyword>
<keyword evidence="4" id="KW-1185">Reference proteome</keyword>
<name>A0ABW1K1I6_9ACTN</name>
<evidence type="ECO:0000313" key="3">
    <source>
        <dbReference type="EMBL" id="MFC6015335.1"/>
    </source>
</evidence>
<gene>
    <name evidence="3" type="ORF">ACFP2T_03875</name>
</gene>
<evidence type="ECO:0000256" key="1">
    <source>
        <dbReference type="SAM" id="MobiDB-lite"/>
    </source>
</evidence>
<accession>A0ABW1K1I6</accession>
<organism evidence="3 4">
    <name type="scientific">Plantactinospora solaniradicis</name>
    <dbReference type="NCBI Taxonomy" id="1723736"/>
    <lineage>
        <taxon>Bacteria</taxon>
        <taxon>Bacillati</taxon>
        <taxon>Actinomycetota</taxon>
        <taxon>Actinomycetes</taxon>
        <taxon>Micromonosporales</taxon>
        <taxon>Micromonosporaceae</taxon>
        <taxon>Plantactinospora</taxon>
    </lineage>
</organism>
<evidence type="ECO:0000313" key="4">
    <source>
        <dbReference type="Proteomes" id="UP001596203"/>
    </source>
</evidence>
<evidence type="ECO:0000256" key="2">
    <source>
        <dbReference type="SAM" id="Phobius"/>
    </source>
</evidence>
<sequence length="430" mass="45047">MSKRTGVVLRVLLAVALLVPIGVLFSSHWQTNDERRSYADRERHGVEYLRSLGPVTVALVDAQSSAVAGRSGAREALRSAVDATSAVDVRYGAELRTSDRWAGIRAKIEALPDRTPTDPATASAAYSEAGDLLLALYAKVRESSGLVRDPESDSYHLQDAVAEELPEALVAAGRLADLTVMAAKRPASDRLRTASEMALARDAVIEPASDLVSGLRVAVENTESRTLGGNLLRRLDGYQRAVEALSGLTADPRRADPIQVSTARSSAHLSGAELSTIILSELDILIQERADELTDQGLIAVGALALAVLMIVALAAGIVIAGRTTRPGFAYLGEPGIIPPGSAQPGAVPEVGPPLGGPPLAEPPPVIASPLAGPSVLPERRPYRPDPAGEPSRRPLPDWPDPVPAGQANPAMPGGPDGQPAHWGRPDAAR</sequence>
<reference evidence="4" key="1">
    <citation type="journal article" date="2019" name="Int. J. Syst. Evol. Microbiol.">
        <title>The Global Catalogue of Microorganisms (GCM) 10K type strain sequencing project: providing services to taxonomists for standard genome sequencing and annotation.</title>
        <authorList>
            <consortium name="The Broad Institute Genomics Platform"/>
            <consortium name="The Broad Institute Genome Sequencing Center for Infectious Disease"/>
            <person name="Wu L."/>
            <person name="Ma J."/>
        </authorList>
    </citation>
    <scope>NUCLEOTIDE SEQUENCE [LARGE SCALE GENOMIC DNA]</scope>
    <source>
        <strain evidence="4">ZS-35-S2</strain>
    </source>
</reference>
<protein>
    <recommendedName>
        <fullName evidence="5">Histidine kinase</fullName>
    </recommendedName>
</protein>
<feature type="compositionally biased region" description="Pro residues" evidence="1">
    <location>
        <begin position="351"/>
        <end position="367"/>
    </location>
</feature>
<comment type="caution">
    <text evidence="3">The sequence shown here is derived from an EMBL/GenBank/DDBJ whole genome shotgun (WGS) entry which is preliminary data.</text>
</comment>
<proteinExistence type="predicted"/>
<dbReference type="Proteomes" id="UP001596203">
    <property type="component" value="Unassembled WGS sequence"/>
</dbReference>
<keyword evidence="2" id="KW-0812">Transmembrane</keyword>
<dbReference type="EMBL" id="JBHSPR010000001">
    <property type="protein sequence ID" value="MFC6015335.1"/>
    <property type="molecule type" value="Genomic_DNA"/>
</dbReference>
<feature type="transmembrane region" description="Helical" evidence="2">
    <location>
        <begin position="297"/>
        <end position="321"/>
    </location>
</feature>
<keyword evidence="2" id="KW-1133">Transmembrane helix</keyword>
<feature type="region of interest" description="Disordered" evidence="1">
    <location>
        <begin position="342"/>
        <end position="430"/>
    </location>
</feature>
<evidence type="ECO:0008006" key="5">
    <source>
        <dbReference type="Google" id="ProtNLM"/>
    </source>
</evidence>